<dbReference type="KEGG" id="vg:10327699"/>
<sequence>MNKTTPREKTIIKLMEMVIDTLKYCDDLDDPAFAMYDVMRDAVEKEVRYPMEF</sequence>
<protein>
    <submittedName>
        <fullName evidence="1">Uncharacterized protein</fullName>
    </submittedName>
</protein>
<dbReference type="RefSeq" id="YP_004323201.1">
    <property type="nucleotide sequence ID" value="NC_015283.1"/>
</dbReference>
<reference evidence="1 2" key="1">
    <citation type="journal article" date="2010" name="Environ. Microbiol.">
        <title>Genomic analysis of oceanic cyanobacterial myoviruses compared with T4-like myoviruses from diverse hosts and environments.</title>
        <authorList>
            <person name="Sullivan M.B."/>
            <person name="Huang K.H."/>
            <person name="Ignacio-Espinoza J.C."/>
            <person name="Berlin A.M."/>
            <person name="Kelly L."/>
            <person name="Weigele P.R."/>
            <person name="DeFrancesco A.S."/>
            <person name="Kern S.E."/>
            <person name="Thompson L.R."/>
            <person name="Young S."/>
            <person name="Yandava C."/>
            <person name="Fu R."/>
            <person name="Krastins B."/>
            <person name="Chase M."/>
            <person name="Sarracino D."/>
            <person name="Osburne M.S."/>
            <person name="Henn M.R."/>
            <person name="Chisholm S.W."/>
        </authorList>
    </citation>
    <scope>NUCLEOTIDE SEQUENCE [LARGE SCALE GENOMIC DNA]</scope>
    <source>
        <strain evidence="1">9303-10a</strain>
    </source>
</reference>
<dbReference type="GeneID" id="10327699"/>
<evidence type="ECO:0000313" key="1">
    <source>
        <dbReference type="EMBL" id="ADO98456.1"/>
    </source>
</evidence>
<dbReference type="EMBL" id="GU071099">
    <property type="protein sequence ID" value="ADO98456.1"/>
    <property type="molecule type" value="Genomic_DNA"/>
</dbReference>
<name>E3SLV8_9CAUD</name>
<gene>
    <name evidence="1" type="ORF">PRSM4_072</name>
</gene>
<evidence type="ECO:0000313" key="2">
    <source>
        <dbReference type="Proteomes" id="UP000006528"/>
    </source>
</evidence>
<organism evidence="1 2">
    <name type="scientific">Prochlorococcus phage P-RSM4</name>
    <dbReference type="NCBI Taxonomy" id="444862"/>
    <lineage>
        <taxon>Viruses</taxon>
        <taxon>Duplodnaviria</taxon>
        <taxon>Heunggongvirae</taxon>
        <taxon>Uroviricota</taxon>
        <taxon>Caudoviricetes</taxon>
        <taxon>Pantevenvirales</taxon>
        <taxon>Kyanoviridae</taxon>
        <taxon>Thaumasvirus</taxon>
        <taxon>Thaumasvirus stim4</taxon>
    </lineage>
</organism>
<accession>E3SLV8</accession>
<dbReference type="Proteomes" id="UP000006528">
    <property type="component" value="Segment"/>
</dbReference>
<proteinExistence type="predicted"/>